<protein>
    <submittedName>
        <fullName evidence="1">Fructosamine kinase family protein</fullName>
    </submittedName>
</protein>
<dbReference type="EMBL" id="JAAVJR010001585">
    <property type="protein sequence ID" value="NJW55819.1"/>
    <property type="molecule type" value="Genomic_DNA"/>
</dbReference>
<evidence type="ECO:0000313" key="1">
    <source>
        <dbReference type="EMBL" id="NJW55819.1"/>
    </source>
</evidence>
<dbReference type="Proteomes" id="UP000703674">
    <property type="component" value="Unassembled WGS sequence"/>
</dbReference>
<reference evidence="1 2" key="1">
    <citation type="submission" date="2020-03" db="EMBL/GenBank/DDBJ databases">
        <title>Salinimicrobium sp. nov, isolated from SCS.</title>
        <authorList>
            <person name="Cao W.R."/>
        </authorList>
    </citation>
    <scope>NUCLEOTIDE SEQUENCE [LARGE SCALE GENOMIC DNA]</scope>
    <source>
        <strain evidence="2">J15B91</strain>
    </source>
</reference>
<keyword evidence="1" id="KW-0418">Kinase</keyword>
<feature type="non-terminal residue" evidence="1">
    <location>
        <position position="63"/>
    </location>
</feature>
<keyword evidence="1" id="KW-0808">Transferase</keyword>
<evidence type="ECO:0000313" key="2">
    <source>
        <dbReference type="Proteomes" id="UP000703674"/>
    </source>
</evidence>
<comment type="caution">
    <text evidence="1">The sequence shown here is derived from an EMBL/GenBank/DDBJ whole genome shotgun (WGS) entry which is preliminary data.</text>
</comment>
<organism evidence="1 2">
    <name type="scientific">Salinimicrobium oceani</name>
    <dbReference type="NCBI Taxonomy" id="2722702"/>
    <lineage>
        <taxon>Bacteria</taxon>
        <taxon>Pseudomonadati</taxon>
        <taxon>Bacteroidota</taxon>
        <taxon>Flavobacteriia</taxon>
        <taxon>Flavobacteriales</taxon>
        <taxon>Flavobacteriaceae</taxon>
        <taxon>Salinimicrobium</taxon>
    </lineage>
</organism>
<proteinExistence type="predicted"/>
<keyword evidence="2" id="KW-1185">Reference proteome</keyword>
<gene>
    <name evidence="1" type="ORF">HC175_23165</name>
</gene>
<accession>A0ABX1D5Z0</accession>
<name>A0ABX1D5Z0_9FLAO</name>
<dbReference type="GO" id="GO:0016301">
    <property type="term" value="F:kinase activity"/>
    <property type="evidence" value="ECO:0007669"/>
    <property type="project" value="UniProtKB-KW"/>
</dbReference>
<dbReference type="Gene3D" id="3.30.200.20">
    <property type="entry name" value="Phosphorylase Kinase, domain 1"/>
    <property type="match status" value="1"/>
</dbReference>
<sequence length="63" mass="6920">MSVQRDEQLIYDLENTPGFKVNSIQSLAGGSINRVYLLGTSEGKKVIKINASEKFPGMFAAEK</sequence>